<evidence type="ECO:0000259" key="12">
    <source>
        <dbReference type="Pfam" id="PF10099"/>
    </source>
</evidence>
<protein>
    <recommendedName>
        <fullName evidence="8">Anti-sigma-W factor RsiW</fullName>
    </recommendedName>
    <alternativeName>
        <fullName evidence="10">Regulator of SigK</fullName>
    </alternativeName>
    <alternativeName>
        <fullName evidence="9">Sigma-K anti-sigma factor RskA</fullName>
    </alternativeName>
</protein>
<keyword evidence="5 11" id="KW-1133">Transmembrane helix</keyword>
<sequence length="252" mass="26917">MQENGQTPCEQLIPYLMGEGNQEERQVFERHLSVCPSCAQELSELKETWTAIGLQDDEQDVPADLKEEVMLGIFGDSSVSPEPREAPSRFVPVQVPVRRSGMRPLYSALAGAAAAAAVLLALYALGPAKESGKPAARIAGPAEIVKSYTLKPVDGLHNAGGRATVMKRDGGNEIVVELQGMPPTQGDQAYQVWLLKNGVRYNCGTLVTDEKGSGILTYPVKQENLSFDGIGVTLEPDAGGTQPRGRKVLGTG</sequence>
<dbReference type="InterPro" id="IPR018764">
    <property type="entry name" value="RskA_C"/>
</dbReference>
<comment type="subcellular location">
    <subcellularLocation>
        <location evidence="2">Cell membrane</location>
    </subcellularLocation>
    <subcellularLocation>
        <location evidence="1">Membrane</location>
        <topology evidence="1">Single-pass membrane protein</topology>
    </subcellularLocation>
</comment>
<dbReference type="GO" id="GO:0006417">
    <property type="term" value="P:regulation of translation"/>
    <property type="evidence" value="ECO:0007669"/>
    <property type="project" value="TreeGrafter"/>
</dbReference>
<accession>A0AA96L973</accession>
<evidence type="ECO:0000256" key="9">
    <source>
        <dbReference type="ARBA" id="ARBA00029829"/>
    </source>
</evidence>
<organism evidence="14 15">
    <name type="scientific">Paenibacillus aurantius</name>
    <dbReference type="NCBI Taxonomy" id="2918900"/>
    <lineage>
        <taxon>Bacteria</taxon>
        <taxon>Bacillati</taxon>
        <taxon>Bacillota</taxon>
        <taxon>Bacilli</taxon>
        <taxon>Bacillales</taxon>
        <taxon>Paenibacillaceae</taxon>
        <taxon>Paenibacillus</taxon>
    </lineage>
</organism>
<dbReference type="PANTHER" id="PTHR37461:SF1">
    <property type="entry name" value="ANTI-SIGMA-K FACTOR RSKA"/>
    <property type="match status" value="1"/>
</dbReference>
<evidence type="ECO:0000256" key="1">
    <source>
        <dbReference type="ARBA" id="ARBA00004167"/>
    </source>
</evidence>
<evidence type="ECO:0000256" key="2">
    <source>
        <dbReference type="ARBA" id="ARBA00004236"/>
    </source>
</evidence>
<evidence type="ECO:0000256" key="3">
    <source>
        <dbReference type="ARBA" id="ARBA00022475"/>
    </source>
</evidence>
<dbReference type="AlphaFoldDB" id="A0AA96L973"/>
<keyword evidence="4 11" id="KW-0812">Transmembrane</keyword>
<evidence type="ECO:0000313" key="15">
    <source>
        <dbReference type="Proteomes" id="UP001305702"/>
    </source>
</evidence>
<dbReference type="KEGG" id="paun:MJA45_17550"/>
<evidence type="ECO:0000313" key="14">
    <source>
        <dbReference type="EMBL" id="WNQ09429.1"/>
    </source>
</evidence>
<dbReference type="GO" id="GO:0005886">
    <property type="term" value="C:plasma membrane"/>
    <property type="evidence" value="ECO:0007669"/>
    <property type="project" value="UniProtKB-SubCell"/>
</dbReference>
<dbReference type="RefSeq" id="WP_315603201.1">
    <property type="nucleotide sequence ID" value="NZ_CP130318.1"/>
</dbReference>
<comment type="similarity">
    <text evidence="7">Belongs to the zinc-associated anti-sigma factor (ZAS) superfamily. Anti-sigma-W factor family.</text>
</comment>
<dbReference type="PANTHER" id="PTHR37461">
    <property type="entry name" value="ANTI-SIGMA-K FACTOR RSKA"/>
    <property type="match status" value="1"/>
</dbReference>
<evidence type="ECO:0000256" key="5">
    <source>
        <dbReference type="ARBA" id="ARBA00022989"/>
    </source>
</evidence>
<evidence type="ECO:0000256" key="4">
    <source>
        <dbReference type="ARBA" id="ARBA00022692"/>
    </source>
</evidence>
<keyword evidence="6 11" id="KW-0472">Membrane</keyword>
<evidence type="ECO:0000256" key="11">
    <source>
        <dbReference type="SAM" id="Phobius"/>
    </source>
</evidence>
<feature type="domain" description="Putative zinc-finger" evidence="13">
    <location>
        <begin position="11"/>
        <end position="39"/>
    </location>
</feature>
<feature type="domain" description="Anti-sigma K factor RskA C-terminal" evidence="12">
    <location>
        <begin position="112"/>
        <end position="244"/>
    </location>
</feature>
<evidence type="ECO:0000256" key="10">
    <source>
        <dbReference type="ARBA" id="ARBA00030803"/>
    </source>
</evidence>
<evidence type="ECO:0000256" key="8">
    <source>
        <dbReference type="ARBA" id="ARBA00024438"/>
    </source>
</evidence>
<dbReference type="GO" id="GO:0016989">
    <property type="term" value="F:sigma factor antagonist activity"/>
    <property type="evidence" value="ECO:0007669"/>
    <property type="project" value="TreeGrafter"/>
</dbReference>
<evidence type="ECO:0000259" key="13">
    <source>
        <dbReference type="Pfam" id="PF13490"/>
    </source>
</evidence>
<keyword evidence="15" id="KW-1185">Reference proteome</keyword>
<dbReference type="EMBL" id="CP130318">
    <property type="protein sequence ID" value="WNQ09429.1"/>
    <property type="molecule type" value="Genomic_DNA"/>
</dbReference>
<dbReference type="InterPro" id="IPR027383">
    <property type="entry name" value="Znf_put"/>
</dbReference>
<dbReference type="Gene3D" id="1.10.10.1320">
    <property type="entry name" value="Anti-sigma factor, zinc-finger domain"/>
    <property type="match status" value="1"/>
</dbReference>
<gene>
    <name evidence="14" type="ORF">MJA45_17550</name>
</gene>
<dbReference type="InterPro" id="IPR051474">
    <property type="entry name" value="Anti-sigma-K/W_factor"/>
</dbReference>
<dbReference type="Pfam" id="PF10099">
    <property type="entry name" value="RskA_C"/>
    <property type="match status" value="1"/>
</dbReference>
<proteinExistence type="inferred from homology"/>
<dbReference type="InterPro" id="IPR041916">
    <property type="entry name" value="Anti_sigma_zinc_sf"/>
</dbReference>
<dbReference type="Pfam" id="PF13490">
    <property type="entry name" value="zf-HC2"/>
    <property type="match status" value="1"/>
</dbReference>
<reference evidence="14 15" key="1">
    <citation type="submission" date="2022-02" db="EMBL/GenBank/DDBJ databases">
        <title>Paenibacillus sp. MBLB1776 Whole Genome Shotgun Sequencing.</title>
        <authorList>
            <person name="Hwang C.Y."/>
            <person name="Cho E.-S."/>
            <person name="Seo M.-J."/>
        </authorList>
    </citation>
    <scope>NUCLEOTIDE SEQUENCE [LARGE SCALE GENOMIC DNA]</scope>
    <source>
        <strain evidence="14 15">MBLB1776</strain>
    </source>
</reference>
<dbReference type="Proteomes" id="UP001305702">
    <property type="component" value="Chromosome"/>
</dbReference>
<evidence type="ECO:0000256" key="6">
    <source>
        <dbReference type="ARBA" id="ARBA00023136"/>
    </source>
</evidence>
<keyword evidence="3" id="KW-1003">Cell membrane</keyword>
<name>A0AA96L973_9BACL</name>
<feature type="transmembrane region" description="Helical" evidence="11">
    <location>
        <begin position="105"/>
        <end position="125"/>
    </location>
</feature>
<evidence type="ECO:0000256" key="7">
    <source>
        <dbReference type="ARBA" id="ARBA00024353"/>
    </source>
</evidence>